<feature type="transmembrane region" description="Helical" evidence="2">
    <location>
        <begin position="70"/>
        <end position="90"/>
    </location>
</feature>
<evidence type="ECO:0000256" key="1">
    <source>
        <dbReference type="PROSITE-ProRule" id="PRU00339"/>
    </source>
</evidence>
<dbReference type="InterPro" id="IPR011990">
    <property type="entry name" value="TPR-like_helical_dom_sf"/>
</dbReference>
<feature type="repeat" description="TPR" evidence="1">
    <location>
        <begin position="177"/>
        <end position="210"/>
    </location>
</feature>
<dbReference type="SUPFAM" id="SSF48452">
    <property type="entry name" value="TPR-like"/>
    <property type="match status" value="1"/>
</dbReference>
<keyword evidence="2" id="KW-0472">Membrane</keyword>
<dbReference type="EMBL" id="FRXN01000002">
    <property type="protein sequence ID" value="SHO61914.1"/>
    <property type="molecule type" value="Genomic_DNA"/>
</dbReference>
<dbReference type="STRING" id="1073327.SAMN04488108_1683"/>
<evidence type="ECO:0000256" key="2">
    <source>
        <dbReference type="SAM" id="Phobius"/>
    </source>
</evidence>
<dbReference type="Gene3D" id="1.25.40.10">
    <property type="entry name" value="Tetratricopeptide repeat domain"/>
    <property type="match status" value="2"/>
</dbReference>
<proteinExistence type="predicted"/>
<gene>
    <name evidence="3" type="ORF">SAMN04488108_1683</name>
</gene>
<name>A0A1M7ZAK7_9BACT</name>
<dbReference type="PROSITE" id="PS50005">
    <property type="entry name" value="TPR"/>
    <property type="match status" value="1"/>
</dbReference>
<dbReference type="AlphaFoldDB" id="A0A1M7ZAK7"/>
<organism evidence="3 4">
    <name type="scientific">Algoriphagus zhangzhouensis</name>
    <dbReference type="NCBI Taxonomy" id="1073327"/>
    <lineage>
        <taxon>Bacteria</taxon>
        <taxon>Pseudomonadati</taxon>
        <taxon>Bacteroidota</taxon>
        <taxon>Cytophagia</taxon>
        <taxon>Cytophagales</taxon>
        <taxon>Cyclobacteriaceae</taxon>
        <taxon>Algoriphagus</taxon>
    </lineage>
</organism>
<keyword evidence="4" id="KW-1185">Reference proteome</keyword>
<reference evidence="4" key="1">
    <citation type="submission" date="2016-12" db="EMBL/GenBank/DDBJ databases">
        <authorList>
            <person name="Varghese N."/>
            <person name="Submissions S."/>
        </authorList>
    </citation>
    <scope>NUCLEOTIDE SEQUENCE [LARGE SCALE GENOMIC DNA]</scope>
    <source>
        <strain evidence="4">DSM 25035</strain>
    </source>
</reference>
<dbReference type="Proteomes" id="UP000184609">
    <property type="component" value="Unassembled WGS sequence"/>
</dbReference>
<keyword evidence="2" id="KW-1133">Transmembrane helix</keyword>
<keyword evidence="1" id="KW-0802">TPR repeat</keyword>
<sequence length="266" mass="29846">MILIWFHGFFIGLCENHKKRIFATRKLSNMATKQSKKVHPDHHNDLLEDPAALAESIGRGEAFLKKNSKVLGGVLIAAIILIGGILFFQISNANKNEEAQEEMFQAVYFYEQDSLDFALNGDGINAGLLQIVDEYPRTEAANLANFYIGSIYLSEKNFTDAITYLEQFSADDYLIQGQADALLGDAYLETGNVDKAISNYEKATSYEPNKYFTPKYLYKLAVAYETAGKTQDAIDAYAEIEEKYFESYEFAGARKQKARLEGLAAK</sequence>
<dbReference type="InterPro" id="IPR019734">
    <property type="entry name" value="TPR_rpt"/>
</dbReference>
<keyword evidence="2" id="KW-0812">Transmembrane</keyword>
<protein>
    <submittedName>
        <fullName evidence="3">Putative negative regulator of RcsB-dependent stress response</fullName>
    </submittedName>
</protein>
<dbReference type="SMART" id="SM00028">
    <property type="entry name" value="TPR"/>
    <property type="match status" value="2"/>
</dbReference>
<dbReference type="Pfam" id="PF13432">
    <property type="entry name" value="TPR_16"/>
    <property type="match status" value="1"/>
</dbReference>
<evidence type="ECO:0000313" key="4">
    <source>
        <dbReference type="Proteomes" id="UP000184609"/>
    </source>
</evidence>
<evidence type="ECO:0000313" key="3">
    <source>
        <dbReference type="EMBL" id="SHO61914.1"/>
    </source>
</evidence>
<accession>A0A1M7ZAK7</accession>